<evidence type="ECO:0000313" key="2">
    <source>
        <dbReference type="Proteomes" id="UP000001343"/>
    </source>
</evidence>
<dbReference type="AlphaFoldDB" id="A0AA87MPQ1"/>
<comment type="caution">
    <text evidence="1">The sequence shown here is derived from an EMBL/GenBank/DDBJ whole genome shotgun (WGS) entry which is preliminary data.</text>
</comment>
<organism evidence="1 2">
    <name type="scientific">Leptospira mayottensis 200901122</name>
    <dbReference type="NCBI Taxonomy" id="1193010"/>
    <lineage>
        <taxon>Bacteria</taxon>
        <taxon>Pseudomonadati</taxon>
        <taxon>Spirochaetota</taxon>
        <taxon>Spirochaetia</taxon>
        <taxon>Leptospirales</taxon>
        <taxon>Leptospiraceae</taxon>
        <taxon>Leptospira</taxon>
    </lineage>
</organism>
<dbReference type="Proteomes" id="UP000001343">
    <property type="component" value="Unassembled WGS sequence"/>
</dbReference>
<protein>
    <submittedName>
        <fullName evidence="1">Uncharacterized protein</fullName>
    </submittedName>
</protein>
<gene>
    <name evidence="1" type="ORF">LEP1GSC125_3235</name>
</gene>
<evidence type="ECO:0000313" key="1">
    <source>
        <dbReference type="EMBL" id="EKR99534.1"/>
    </source>
</evidence>
<reference evidence="1 2" key="1">
    <citation type="journal article" date="2014" name="Int. J. Syst. Evol. Microbiol.">
        <title>Leptospira mayottensis sp. nov., a pathogenic species of the genus Leptospira isolated from humans.</title>
        <authorList>
            <person name="Bourhy P."/>
            <person name="Collet L."/>
            <person name="Brisse S."/>
            <person name="Picardeau M."/>
        </authorList>
    </citation>
    <scope>NUCLEOTIDE SEQUENCE [LARGE SCALE GENOMIC DNA]</scope>
    <source>
        <strain evidence="1 2">200901122</strain>
    </source>
</reference>
<accession>A0AA87MPQ1</accession>
<name>A0AA87MPQ1_9LEPT</name>
<proteinExistence type="predicted"/>
<dbReference type="EMBL" id="AKWM02000049">
    <property type="protein sequence ID" value="EKR99534.1"/>
    <property type="molecule type" value="Genomic_DNA"/>
</dbReference>
<sequence length="44" mass="5061">MNKTKSDLRKSNPIISNSVFLILYLVRKSKTSLKNLENGFNNPH</sequence>